<accession>A0A6A0AJ82</accession>
<evidence type="ECO:0000313" key="2">
    <source>
        <dbReference type="Proteomes" id="UP000485058"/>
    </source>
</evidence>
<sequence length="160" mass="15684">MKLVIPAVVAGASGVPGSLVAASVAEPTCTTPTAPPQVVLLGLLAGLVGSLQAGAAAVRASQSTLLQALPVASGALDATDQQVATELQLWRGAGVDAASSQATRAQVLSDLQLLTQAAQAAQALALASVSSLLAATLDATITYAQPMQLTTSLLMASLAA</sequence>
<evidence type="ECO:0000313" key="1">
    <source>
        <dbReference type="EMBL" id="GFH33000.1"/>
    </source>
</evidence>
<organism evidence="1 2">
    <name type="scientific">Haematococcus lacustris</name>
    <name type="common">Green alga</name>
    <name type="synonym">Haematococcus pluvialis</name>
    <dbReference type="NCBI Taxonomy" id="44745"/>
    <lineage>
        <taxon>Eukaryota</taxon>
        <taxon>Viridiplantae</taxon>
        <taxon>Chlorophyta</taxon>
        <taxon>core chlorophytes</taxon>
        <taxon>Chlorophyceae</taxon>
        <taxon>CS clade</taxon>
        <taxon>Chlamydomonadales</taxon>
        <taxon>Haematococcaceae</taxon>
        <taxon>Haematococcus</taxon>
    </lineage>
</organism>
<feature type="non-terminal residue" evidence="1">
    <location>
        <position position="160"/>
    </location>
</feature>
<proteinExistence type="predicted"/>
<protein>
    <submittedName>
        <fullName evidence="1">Uncharacterized protein</fullName>
    </submittedName>
</protein>
<reference evidence="1 2" key="1">
    <citation type="submission" date="2020-02" db="EMBL/GenBank/DDBJ databases">
        <title>Draft genome sequence of Haematococcus lacustris strain NIES-144.</title>
        <authorList>
            <person name="Morimoto D."/>
            <person name="Nakagawa S."/>
            <person name="Yoshida T."/>
            <person name="Sawayama S."/>
        </authorList>
    </citation>
    <scope>NUCLEOTIDE SEQUENCE [LARGE SCALE GENOMIC DNA]</scope>
    <source>
        <strain evidence="1 2">NIES-144</strain>
    </source>
</reference>
<gene>
    <name evidence="1" type="ORF">HaLaN_32309</name>
</gene>
<comment type="caution">
    <text evidence="1">The sequence shown here is derived from an EMBL/GenBank/DDBJ whole genome shotgun (WGS) entry which is preliminary data.</text>
</comment>
<dbReference type="AlphaFoldDB" id="A0A6A0AJ82"/>
<dbReference type="Proteomes" id="UP000485058">
    <property type="component" value="Unassembled WGS sequence"/>
</dbReference>
<keyword evidence="2" id="KW-1185">Reference proteome</keyword>
<dbReference type="EMBL" id="BLLF01007549">
    <property type="protein sequence ID" value="GFH33000.1"/>
    <property type="molecule type" value="Genomic_DNA"/>
</dbReference>
<name>A0A6A0AJ82_HAELA</name>